<dbReference type="GO" id="GO:0055085">
    <property type="term" value="P:transmembrane transport"/>
    <property type="evidence" value="ECO:0007669"/>
    <property type="project" value="InterPro"/>
</dbReference>
<sequence length="289" mass="31071">MTGMTGMGAFLRSHRIGIATVVLLVAGWEIAAWLSPKTVLAQTPLVPSFGNILGESLLGMSDYWKFPFWAPITSLGGEQTYLGAFLALGWHTSLTVLRLLAGVFLGTVLGVGLGLVLSWSPFVRRAAYMPLGVMRMVPLLAMIPLFQFWVGTNTAGVISFVAMATGAVLLVGTVNSVSNVPARYVEYARTLGASRLQIFARVIVPAILPEMMSSALLVLGLAWSAVIAGEYIGIDSGLGRILTFAQFMSNTGRMALVTLIVLALAAASNVFVRHLIRRALEWMPESDRR</sequence>
<organism evidence="9 10">
    <name type="scientific">Roseisalinus antarcticus</name>
    <dbReference type="NCBI Taxonomy" id="254357"/>
    <lineage>
        <taxon>Bacteria</taxon>
        <taxon>Pseudomonadati</taxon>
        <taxon>Pseudomonadota</taxon>
        <taxon>Alphaproteobacteria</taxon>
        <taxon>Rhodobacterales</taxon>
        <taxon>Roseobacteraceae</taxon>
        <taxon>Roseisalinus</taxon>
    </lineage>
</organism>
<dbReference type="GO" id="GO:0005886">
    <property type="term" value="C:plasma membrane"/>
    <property type="evidence" value="ECO:0007669"/>
    <property type="project" value="UniProtKB-SubCell"/>
</dbReference>
<comment type="subcellular location">
    <subcellularLocation>
        <location evidence="1 7">Cell membrane</location>
        <topology evidence="1 7">Multi-pass membrane protein</topology>
    </subcellularLocation>
</comment>
<accession>A0A1Y5TH70</accession>
<feature type="transmembrane region" description="Helical" evidence="7">
    <location>
        <begin position="131"/>
        <end position="150"/>
    </location>
</feature>
<feature type="domain" description="ABC transmembrane type-1" evidence="8">
    <location>
        <begin position="92"/>
        <end position="272"/>
    </location>
</feature>
<feature type="transmembrane region" description="Helical" evidence="7">
    <location>
        <begin position="215"/>
        <end position="234"/>
    </location>
</feature>
<keyword evidence="2 7" id="KW-0813">Transport</keyword>
<feature type="transmembrane region" description="Helical" evidence="7">
    <location>
        <begin position="156"/>
        <end position="174"/>
    </location>
</feature>
<dbReference type="RefSeq" id="WP_085879709.1">
    <property type="nucleotide sequence ID" value="NZ_FWFZ01000015.1"/>
</dbReference>
<dbReference type="Gene3D" id="1.10.3720.10">
    <property type="entry name" value="MetI-like"/>
    <property type="match status" value="1"/>
</dbReference>
<feature type="transmembrane region" description="Helical" evidence="7">
    <location>
        <begin position="96"/>
        <end position="119"/>
    </location>
</feature>
<dbReference type="OrthoDB" id="7856646at2"/>
<evidence type="ECO:0000256" key="3">
    <source>
        <dbReference type="ARBA" id="ARBA00022475"/>
    </source>
</evidence>
<keyword evidence="5 7" id="KW-1133">Transmembrane helix</keyword>
<dbReference type="InterPro" id="IPR035906">
    <property type="entry name" value="MetI-like_sf"/>
</dbReference>
<keyword evidence="3" id="KW-1003">Cell membrane</keyword>
<dbReference type="CDD" id="cd06261">
    <property type="entry name" value="TM_PBP2"/>
    <property type="match status" value="1"/>
</dbReference>
<dbReference type="Proteomes" id="UP000193900">
    <property type="component" value="Unassembled WGS sequence"/>
</dbReference>
<reference evidence="9 10" key="1">
    <citation type="submission" date="2017-03" db="EMBL/GenBank/DDBJ databases">
        <authorList>
            <person name="Afonso C.L."/>
            <person name="Miller P.J."/>
            <person name="Scott M.A."/>
            <person name="Spackman E."/>
            <person name="Goraichik I."/>
            <person name="Dimitrov K.M."/>
            <person name="Suarez D.L."/>
            <person name="Swayne D.E."/>
        </authorList>
    </citation>
    <scope>NUCLEOTIDE SEQUENCE [LARGE SCALE GENOMIC DNA]</scope>
    <source>
        <strain evidence="9 10">CECT 7023</strain>
    </source>
</reference>
<feature type="transmembrane region" description="Helical" evidence="7">
    <location>
        <begin position="254"/>
        <end position="272"/>
    </location>
</feature>
<dbReference type="Pfam" id="PF00528">
    <property type="entry name" value="BPD_transp_1"/>
    <property type="match status" value="1"/>
</dbReference>
<dbReference type="AlphaFoldDB" id="A0A1Y5TH70"/>
<evidence type="ECO:0000256" key="6">
    <source>
        <dbReference type="ARBA" id="ARBA00023136"/>
    </source>
</evidence>
<evidence type="ECO:0000256" key="4">
    <source>
        <dbReference type="ARBA" id="ARBA00022692"/>
    </source>
</evidence>
<evidence type="ECO:0000259" key="8">
    <source>
        <dbReference type="PROSITE" id="PS50928"/>
    </source>
</evidence>
<name>A0A1Y5TH70_9RHOB</name>
<proteinExistence type="inferred from homology"/>
<evidence type="ECO:0000313" key="9">
    <source>
        <dbReference type="EMBL" id="SLN61946.1"/>
    </source>
</evidence>
<keyword evidence="6 7" id="KW-0472">Membrane</keyword>
<dbReference type="PROSITE" id="PS50928">
    <property type="entry name" value="ABC_TM1"/>
    <property type="match status" value="1"/>
</dbReference>
<dbReference type="PANTHER" id="PTHR30151:SF0">
    <property type="entry name" value="ABC TRANSPORTER PERMEASE PROTEIN MJ0413-RELATED"/>
    <property type="match status" value="1"/>
</dbReference>
<gene>
    <name evidence="9" type="primary">ssuC_7</name>
    <name evidence="9" type="ORF">ROA7023_02897</name>
</gene>
<evidence type="ECO:0000256" key="7">
    <source>
        <dbReference type="RuleBase" id="RU363032"/>
    </source>
</evidence>
<evidence type="ECO:0000256" key="1">
    <source>
        <dbReference type="ARBA" id="ARBA00004651"/>
    </source>
</evidence>
<evidence type="ECO:0000313" key="10">
    <source>
        <dbReference type="Proteomes" id="UP000193900"/>
    </source>
</evidence>
<dbReference type="InterPro" id="IPR000515">
    <property type="entry name" value="MetI-like"/>
</dbReference>
<evidence type="ECO:0000256" key="2">
    <source>
        <dbReference type="ARBA" id="ARBA00022448"/>
    </source>
</evidence>
<comment type="similarity">
    <text evidence="7">Belongs to the binding-protein-dependent transport system permease family.</text>
</comment>
<protein>
    <submittedName>
        <fullName evidence="9">Putative aliphatic sulfonates transport permease protein SsuC</fullName>
    </submittedName>
</protein>
<dbReference type="PANTHER" id="PTHR30151">
    <property type="entry name" value="ALKANE SULFONATE ABC TRANSPORTER-RELATED, MEMBRANE SUBUNIT"/>
    <property type="match status" value="1"/>
</dbReference>
<dbReference type="SUPFAM" id="SSF161098">
    <property type="entry name" value="MetI-like"/>
    <property type="match status" value="1"/>
</dbReference>
<dbReference type="EMBL" id="FWFZ01000015">
    <property type="protein sequence ID" value="SLN61946.1"/>
    <property type="molecule type" value="Genomic_DNA"/>
</dbReference>
<keyword evidence="10" id="KW-1185">Reference proteome</keyword>
<evidence type="ECO:0000256" key="5">
    <source>
        <dbReference type="ARBA" id="ARBA00022989"/>
    </source>
</evidence>
<keyword evidence="4 7" id="KW-0812">Transmembrane</keyword>